<dbReference type="PANTHER" id="PTHR30298">
    <property type="entry name" value="H REPEAT-ASSOCIATED PREDICTED TRANSPOSASE"/>
    <property type="match status" value="1"/>
</dbReference>
<reference evidence="3 4" key="1">
    <citation type="submission" date="2013-04" db="EMBL/GenBank/DDBJ databases">
        <title>The Genome Sequence of Treponema maltophilum ATCC 51939.</title>
        <authorList>
            <consortium name="The Broad Institute Genomics Platform"/>
            <person name="Earl A."/>
            <person name="Ward D."/>
            <person name="Feldgarden M."/>
            <person name="Gevers D."/>
            <person name="Leonetti C."/>
            <person name="Blanton J.M."/>
            <person name="Dewhirst F.E."/>
            <person name="Izard J."/>
            <person name="Walker B."/>
            <person name="Young S."/>
            <person name="Zeng Q."/>
            <person name="Gargeya S."/>
            <person name="Fitzgerald M."/>
            <person name="Haas B."/>
            <person name="Abouelleil A."/>
            <person name="Allen A.W."/>
            <person name="Alvarado L."/>
            <person name="Arachchi H.M."/>
            <person name="Berlin A.M."/>
            <person name="Chapman S.B."/>
            <person name="Gainer-Dewar J."/>
            <person name="Goldberg J."/>
            <person name="Griggs A."/>
            <person name="Gujja S."/>
            <person name="Hansen M."/>
            <person name="Howarth C."/>
            <person name="Imamovic A."/>
            <person name="Ireland A."/>
            <person name="Larimer J."/>
            <person name="McCowan C."/>
            <person name="Murphy C."/>
            <person name="Pearson M."/>
            <person name="Poon T.W."/>
            <person name="Priest M."/>
            <person name="Roberts A."/>
            <person name="Saif S."/>
            <person name="Shea T."/>
            <person name="Sisk P."/>
            <person name="Sykes S."/>
            <person name="Wortman J."/>
            <person name="Nusbaum C."/>
            <person name="Birren B."/>
        </authorList>
    </citation>
    <scope>NUCLEOTIDE SEQUENCE [LARGE SCALE GENOMIC DNA]</scope>
    <source>
        <strain evidence="3 4">ATCC 51939</strain>
    </source>
</reference>
<evidence type="ECO:0000313" key="3">
    <source>
        <dbReference type="EMBL" id="EPF31163.1"/>
    </source>
</evidence>
<dbReference type="NCBIfam" id="NF033564">
    <property type="entry name" value="transpos_ISAs1"/>
    <property type="match status" value="1"/>
</dbReference>
<dbReference type="OrthoDB" id="363352at2"/>
<sequence length="367" mass="43113">MVEGFFEQIPDSRQDWKVLHNIDEILTIVMSGISAGENTIHGIYAFSKIKEQWLREKVRLKLPHGFPSYDTIRRTLGMIDPKVFQKLFIKWIEEKLELKEGEYISIDGKTLRGSGNEEKNIFPLHLLHAYSHKNGIVIGQKECKTDKENEISCCPELLDMLKIKDALITTDAMMCQKEICKKIIDKECGYVLAVKKNHPTMFEEIKELFKGAQRNSCQVYETNDKGHGRIEKRIYYLDTDIKWFCELKEWQGLRAFGKCDSHVIKKGKETVESRYFICSVEDVMDFAQAVRNHWAVENNLHWCLDVIFREDECPILDRNTAQNIAIIRRIIYNRIKMQLKPKEQLCFGKRSCMYDDNYRLRILFSHA</sequence>
<evidence type="ECO:0000313" key="4">
    <source>
        <dbReference type="Proteomes" id="UP000014541"/>
    </source>
</evidence>
<evidence type="ECO:0000259" key="2">
    <source>
        <dbReference type="Pfam" id="PF13808"/>
    </source>
</evidence>
<dbReference type="GO" id="GO:0006313">
    <property type="term" value="P:DNA transposition"/>
    <property type="evidence" value="ECO:0007669"/>
    <property type="project" value="InterPro"/>
</dbReference>
<organism evidence="3 4">
    <name type="scientific">Treponema maltophilum ATCC 51939</name>
    <dbReference type="NCBI Taxonomy" id="1125699"/>
    <lineage>
        <taxon>Bacteria</taxon>
        <taxon>Pseudomonadati</taxon>
        <taxon>Spirochaetota</taxon>
        <taxon>Spirochaetia</taxon>
        <taxon>Spirochaetales</taxon>
        <taxon>Treponemataceae</taxon>
        <taxon>Treponema</taxon>
    </lineage>
</organism>
<dbReference type="InterPro" id="IPR002559">
    <property type="entry name" value="Transposase_11"/>
</dbReference>
<dbReference type="InterPro" id="IPR047647">
    <property type="entry name" value="ISAs1_transpos"/>
</dbReference>
<dbReference type="Pfam" id="PF01609">
    <property type="entry name" value="DDE_Tnp_1"/>
    <property type="match status" value="1"/>
</dbReference>
<proteinExistence type="predicted"/>
<dbReference type="STRING" id="1125699.HMPREF9194_01504"/>
<protein>
    <recommendedName>
        <fullName evidence="5">Transposase IS4-like domain-containing protein</fullName>
    </recommendedName>
</protein>
<dbReference type="PANTHER" id="PTHR30298:SF0">
    <property type="entry name" value="PROTEIN YBFL-RELATED"/>
    <property type="match status" value="1"/>
</dbReference>
<dbReference type="PATRIC" id="fig|1125699.3.peg.1518"/>
<evidence type="ECO:0008006" key="5">
    <source>
        <dbReference type="Google" id="ProtNLM"/>
    </source>
</evidence>
<evidence type="ECO:0000259" key="1">
    <source>
        <dbReference type="Pfam" id="PF01609"/>
    </source>
</evidence>
<name>S3JYV2_TREMA</name>
<dbReference type="Proteomes" id="UP000014541">
    <property type="component" value="Unassembled WGS sequence"/>
</dbReference>
<feature type="domain" description="Transposase IS4-like" evidence="1">
    <location>
        <begin position="104"/>
        <end position="333"/>
    </location>
</feature>
<comment type="caution">
    <text evidence="3">The sequence shown here is derived from an EMBL/GenBank/DDBJ whole genome shotgun (WGS) entry which is preliminary data.</text>
</comment>
<dbReference type="InterPro" id="IPR032806">
    <property type="entry name" value="YbfD_N"/>
</dbReference>
<dbReference type="EMBL" id="ATFF01000006">
    <property type="protein sequence ID" value="EPF31163.1"/>
    <property type="molecule type" value="Genomic_DNA"/>
</dbReference>
<dbReference type="InterPro" id="IPR051698">
    <property type="entry name" value="Transposase_11-like"/>
</dbReference>
<dbReference type="AlphaFoldDB" id="S3JYV2"/>
<dbReference type="eggNOG" id="COG5433">
    <property type="taxonomic scope" value="Bacteria"/>
</dbReference>
<dbReference type="Pfam" id="PF13808">
    <property type="entry name" value="DDE_Tnp_1_assoc"/>
    <property type="match status" value="1"/>
</dbReference>
<gene>
    <name evidence="3" type="ORF">HMPREF9194_01504</name>
</gene>
<feature type="domain" description="H repeat-associated protein N-terminal" evidence="2">
    <location>
        <begin position="5"/>
        <end position="92"/>
    </location>
</feature>
<accession>S3JYV2</accession>
<dbReference type="HOGENOM" id="CLU_046404_0_1_12"/>
<keyword evidence="4" id="KW-1185">Reference proteome</keyword>
<dbReference type="GO" id="GO:0004803">
    <property type="term" value="F:transposase activity"/>
    <property type="evidence" value="ECO:0007669"/>
    <property type="project" value="InterPro"/>
</dbReference>
<dbReference type="RefSeq" id="WP_016525774.1">
    <property type="nucleotide sequence ID" value="NZ_KE332518.1"/>
</dbReference>
<dbReference type="GO" id="GO:0003677">
    <property type="term" value="F:DNA binding"/>
    <property type="evidence" value="ECO:0007669"/>
    <property type="project" value="InterPro"/>
</dbReference>